<dbReference type="RefSeq" id="XP_011779355.1">
    <property type="nucleotide sequence ID" value="XM_011781053.1"/>
</dbReference>
<dbReference type="KEGG" id="tbg:TbgDal_XI2080"/>
<gene>
    <name evidence="1" type="ORF">TbgDal_XI2080</name>
</gene>
<dbReference type="Proteomes" id="UP000002316">
    <property type="component" value="Chromosome 11"/>
</dbReference>
<accession>D0A5Z0</accession>
<proteinExistence type="predicted"/>
<protein>
    <submittedName>
        <fullName evidence="1">Uncharacterized protein</fullName>
    </submittedName>
</protein>
<dbReference type="EMBL" id="FN554974">
    <property type="protein sequence ID" value="CBH17091.1"/>
    <property type="molecule type" value="Genomic_DNA"/>
</dbReference>
<evidence type="ECO:0000313" key="1">
    <source>
        <dbReference type="EMBL" id="CBH17091.1"/>
    </source>
</evidence>
<name>D0A5Z0_TRYB9</name>
<dbReference type="GeneID" id="23867174"/>
<organism evidence="1 2">
    <name type="scientific">Trypanosoma brucei gambiense (strain MHOM/CI/86/DAL972)</name>
    <dbReference type="NCBI Taxonomy" id="679716"/>
    <lineage>
        <taxon>Eukaryota</taxon>
        <taxon>Discoba</taxon>
        <taxon>Euglenozoa</taxon>
        <taxon>Kinetoplastea</taxon>
        <taxon>Metakinetoplastina</taxon>
        <taxon>Trypanosomatida</taxon>
        <taxon>Trypanosomatidae</taxon>
        <taxon>Trypanosoma</taxon>
    </lineage>
</organism>
<sequence>MFVGQPPRAYCWFYVTRAPRVLQELSTSPGTFDAFQLLVSSFLGSSFSYTFDSSFSSLNYLPLISPLCFAEPSVVDCPGSLTSNKLLDNTTRYLRHKRPIQIITARVMRPSFQIWR</sequence>
<evidence type="ECO:0000313" key="2">
    <source>
        <dbReference type="Proteomes" id="UP000002316"/>
    </source>
</evidence>
<dbReference type="AlphaFoldDB" id="D0A5Z0"/>
<reference evidence="2" key="1">
    <citation type="journal article" date="2010" name="PLoS Negl. Trop. Dis.">
        <title>The genome sequence of Trypanosoma brucei gambiense, causative agent of chronic human african trypanosomiasis.</title>
        <authorList>
            <person name="Jackson A.P."/>
            <person name="Sanders M."/>
            <person name="Berry A."/>
            <person name="McQuillan J."/>
            <person name="Aslett M.A."/>
            <person name="Quail M.A."/>
            <person name="Chukualim B."/>
            <person name="Capewell P."/>
            <person name="MacLeod A."/>
            <person name="Melville S.E."/>
            <person name="Gibson W."/>
            <person name="Barry J.D."/>
            <person name="Berriman M."/>
            <person name="Hertz-Fowler C."/>
        </authorList>
    </citation>
    <scope>NUCLEOTIDE SEQUENCE [LARGE SCALE GENOMIC DNA]</scope>
    <source>
        <strain evidence="2">MHOM/CI/86/DAL972</strain>
    </source>
</reference>